<name>A0A0C1E451_9NEIS</name>
<gene>
    <name evidence="2" type="ORF">MCC93_19230</name>
</gene>
<evidence type="ECO:0000313" key="3">
    <source>
        <dbReference type="Proteomes" id="UP000031390"/>
    </source>
</evidence>
<organism evidence="2 3">
    <name type="scientific">Morococcus cerebrosus</name>
    <dbReference type="NCBI Taxonomy" id="1056807"/>
    <lineage>
        <taxon>Bacteria</taxon>
        <taxon>Pseudomonadati</taxon>
        <taxon>Pseudomonadota</taxon>
        <taxon>Betaproteobacteria</taxon>
        <taxon>Neisseriales</taxon>
        <taxon>Neisseriaceae</taxon>
        <taxon>Morococcus</taxon>
    </lineage>
</organism>
<dbReference type="EMBL" id="JUFZ01000091">
    <property type="protein sequence ID" value="KIC06684.1"/>
    <property type="molecule type" value="Genomic_DNA"/>
</dbReference>
<protein>
    <submittedName>
        <fullName evidence="2">Uncharacterized protein</fullName>
    </submittedName>
</protein>
<evidence type="ECO:0000313" key="2">
    <source>
        <dbReference type="EMBL" id="KIC06684.1"/>
    </source>
</evidence>
<sequence>MHWEMLFLGWKTLLLIQNIGICFLILSLVFQTTSKPMINESHAAIGHGLIWESPREPFWLNPLEPC</sequence>
<comment type="caution">
    <text evidence="2">The sequence shown here is derived from an EMBL/GenBank/DDBJ whole genome shotgun (WGS) entry which is preliminary data.</text>
</comment>
<dbReference type="AlphaFoldDB" id="A0A0C1E451"/>
<reference evidence="2 3" key="1">
    <citation type="submission" date="2014-12" db="EMBL/GenBank/DDBJ databases">
        <title>Genome sequence of Morococcus cerebrosus.</title>
        <authorList>
            <person name="Shin S.-K."/>
            <person name="Yi H."/>
        </authorList>
    </citation>
    <scope>NUCLEOTIDE SEQUENCE [LARGE SCALE GENOMIC DNA]</scope>
    <source>
        <strain evidence="2 3">CIP 81.93</strain>
    </source>
</reference>
<dbReference type="Proteomes" id="UP000031390">
    <property type="component" value="Unassembled WGS sequence"/>
</dbReference>
<keyword evidence="1" id="KW-0472">Membrane</keyword>
<proteinExistence type="predicted"/>
<feature type="transmembrane region" description="Helical" evidence="1">
    <location>
        <begin position="12"/>
        <end position="30"/>
    </location>
</feature>
<keyword evidence="1" id="KW-0812">Transmembrane</keyword>
<keyword evidence="1" id="KW-1133">Transmembrane helix</keyword>
<evidence type="ECO:0000256" key="1">
    <source>
        <dbReference type="SAM" id="Phobius"/>
    </source>
</evidence>
<accession>A0A0C1E451</accession>